<dbReference type="EMBL" id="VOSK01000001">
    <property type="protein sequence ID" value="MPR23740.1"/>
    <property type="molecule type" value="Genomic_DNA"/>
</dbReference>
<comment type="caution">
    <text evidence="1">The sequence shown here is derived from an EMBL/GenBank/DDBJ whole genome shotgun (WGS) entry which is preliminary data.</text>
</comment>
<evidence type="ECO:0000313" key="1">
    <source>
        <dbReference type="EMBL" id="MPR23740.1"/>
    </source>
</evidence>
<reference evidence="1 2" key="1">
    <citation type="journal article" date="2019" name="Syst. Appl. Microbiol.">
        <title>Microvirga tunisiensis sp. nov., a root nodule symbiotic bacterium isolated from Lupinus micranthus and L. luteus grown in Northern Tunisia.</title>
        <authorList>
            <person name="Msaddak A."/>
            <person name="Rejili M."/>
            <person name="Duran D."/>
            <person name="Mars M."/>
            <person name="Palacios J.M."/>
            <person name="Ruiz-Argueso T."/>
            <person name="Rey L."/>
            <person name="Imperial J."/>
        </authorList>
    </citation>
    <scope>NUCLEOTIDE SEQUENCE [LARGE SCALE GENOMIC DNA]</scope>
    <source>
        <strain evidence="1 2">Lmie10</strain>
    </source>
</reference>
<dbReference type="PANTHER" id="PTHR47751:SF1">
    <property type="entry name" value="SUPERFAMILY HYDROLASE, PUTATIVE (AFU_ORTHOLOGUE AFUA_2G16580)-RELATED"/>
    <property type="match status" value="1"/>
</dbReference>
<evidence type="ECO:0008006" key="3">
    <source>
        <dbReference type="Google" id="ProtNLM"/>
    </source>
</evidence>
<dbReference type="InterPro" id="IPR051411">
    <property type="entry name" value="Polyketide_trans_af380"/>
</dbReference>
<accession>A0A5N7MAR8</accession>
<dbReference type="PANTHER" id="PTHR47751">
    <property type="entry name" value="SUPERFAMILY HYDROLASE, PUTATIVE (AFU_ORTHOLOGUE AFUA_2G16580)-RELATED"/>
    <property type="match status" value="1"/>
</dbReference>
<name>A0A5N7MAR8_9HYPH</name>
<evidence type="ECO:0000313" key="2">
    <source>
        <dbReference type="Proteomes" id="UP000403266"/>
    </source>
</evidence>
<sequence length="148" mass="16357">MVINLETLPENADPIPVEFIGLLCKTKLPSALCELHGTLSITTPMAFMTFPQFTYIKEITPRPVLIIAGETAHLRNFAETAYQDPAQLKDLVDVMGADHVDLYDKQNGKSSFDKLKALFKKNSESGETFSLTISRPALRGNTEANRDG</sequence>
<dbReference type="Proteomes" id="UP000403266">
    <property type="component" value="Unassembled WGS sequence"/>
</dbReference>
<dbReference type="InterPro" id="IPR029058">
    <property type="entry name" value="AB_hydrolase_fold"/>
</dbReference>
<keyword evidence="2" id="KW-1185">Reference proteome</keyword>
<organism evidence="1 2">
    <name type="scientific">Microvirga tunisiensis</name>
    <dbReference type="NCBI Taxonomy" id="2108360"/>
    <lineage>
        <taxon>Bacteria</taxon>
        <taxon>Pseudomonadati</taxon>
        <taxon>Pseudomonadota</taxon>
        <taxon>Alphaproteobacteria</taxon>
        <taxon>Hyphomicrobiales</taxon>
        <taxon>Methylobacteriaceae</taxon>
        <taxon>Microvirga</taxon>
    </lineage>
</organism>
<proteinExistence type="predicted"/>
<gene>
    <name evidence="1" type="ORF">FS320_00515</name>
</gene>
<protein>
    <recommendedName>
        <fullName evidence="3">Alpha/beta hydrolase</fullName>
    </recommendedName>
</protein>
<dbReference type="Gene3D" id="3.40.50.1820">
    <property type="entry name" value="alpha/beta hydrolase"/>
    <property type="match status" value="1"/>
</dbReference>
<dbReference type="OrthoDB" id="9805123at2"/>
<dbReference type="RefSeq" id="WP_152708645.1">
    <property type="nucleotide sequence ID" value="NZ_VOSJ01000001.1"/>
</dbReference>
<dbReference type="AlphaFoldDB" id="A0A5N7MAR8"/>